<gene>
    <name evidence="2" type="ORF">PHYPO_G00029840</name>
</gene>
<feature type="region of interest" description="Disordered" evidence="1">
    <location>
        <begin position="52"/>
        <end position="76"/>
    </location>
</feature>
<keyword evidence="3" id="KW-1185">Reference proteome</keyword>
<comment type="caution">
    <text evidence="2">The sequence shown here is derived from an EMBL/GenBank/DDBJ whole genome shotgun (WGS) entry which is preliminary data.</text>
</comment>
<sequence>MESCAEGFLQAPAQGSHYSGRGNYRLVGQENRERFREDIKRLRGLCGCKQTLTNSPPENHEHELEKLATASQPSRS</sequence>
<evidence type="ECO:0000256" key="1">
    <source>
        <dbReference type="SAM" id="MobiDB-lite"/>
    </source>
</evidence>
<name>A0A5N5MJT4_PANHP</name>
<protein>
    <submittedName>
        <fullName evidence="2">Uncharacterized protein</fullName>
    </submittedName>
</protein>
<dbReference type="Proteomes" id="UP000327468">
    <property type="component" value="Chromosome 12"/>
</dbReference>
<proteinExistence type="predicted"/>
<accession>A0A5N5MJT4</accession>
<evidence type="ECO:0000313" key="2">
    <source>
        <dbReference type="EMBL" id="KAB5555118.1"/>
    </source>
</evidence>
<reference evidence="2 3" key="1">
    <citation type="submission" date="2019-06" db="EMBL/GenBank/DDBJ databases">
        <title>A chromosome-scale genome assembly of the striped catfish, Pangasianodon hypophthalmus.</title>
        <authorList>
            <person name="Wen M."/>
            <person name="Zahm M."/>
            <person name="Roques C."/>
            <person name="Cabau C."/>
            <person name="Klopp C."/>
            <person name="Donnadieu C."/>
            <person name="Jouanno E."/>
            <person name="Avarre J.-C."/>
            <person name="Campet M."/>
            <person name="Ha T.T.T."/>
            <person name="Dugue R."/>
            <person name="Lampietro C."/>
            <person name="Louis A."/>
            <person name="Herpin A."/>
            <person name="Echchiki A."/>
            <person name="Berthelot C."/>
            <person name="Parey E."/>
            <person name="Roest-Crollius H."/>
            <person name="Braasch I."/>
            <person name="Postlethwait J."/>
            <person name="Bobe J."/>
            <person name="Montfort J."/>
            <person name="Bouchez O."/>
            <person name="Begum T."/>
            <person name="Schartl M."/>
            <person name="Guiguen Y."/>
        </authorList>
    </citation>
    <scope>NUCLEOTIDE SEQUENCE [LARGE SCALE GENOMIC DNA]</scope>
    <source>
        <strain evidence="2 3">Indonesia</strain>
        <tissue evidence="2">Blood</tissue>
    </source>
</reference>
<dbReference type="EMBL" id="VFJC01000013">
    <property type="protein sequence ID" value="KAB5555118.1"/>
    <property type="molecule type" value="Genomic_DNA"/>
</dbReference>
<dbReference type="AlphaFoldDB" id="A0A5N5MJT4"/>
<organism evidence="2 3">
    <name type="scientific">Pangasianodon hypophthalmus</name>
    <name type="common">Striped catfish</name>
    <name type="synonym">Helicophagus hypophthalmus</name>
    <dbReference type="NCBI Taxonomy" id="310915"/>
    <lineage>
        <taxon>Eukaryota</taxon>
        <taxon>Metazoa</taxon>
        <taxon>Chordata</taxon>
        <taxon>Craniata</taxon>
        <taxon>Vertebrata</taxon>
        <taxon>Euteleostomi</taxon>
        <taxon>Actinopterygii</taxon>
        <taxon>Neopterygii</taxon>
        <taxon>Teleostei</taxon>
        <taxon>Ostariophysi</taxon>
        <taxon>Siluriformes</taxon>
        <taxon>Pangasiidae</taxon>
        <taxon>Pangasianodon</taxon>
    </lineage>
</organism>
<evidence type="ECO:0000313" key="3">
    <source>
        <dbReference type="Proteomes" id="UP000327468"/>
    </source>
</evidence>